<accession>A0A9X3F0M2</accession>
<proteinExistence type="predicted"/>
<reference evidence="1" key="1">
    <citation type="submission" date="2022-11" db="EMBL/GenBank/DDBJ databases">
        <title>Minimal conservation of predation-associated metabolite biosynthetic gene clusters underscores biosynthetic potential of Myxococcota including descriptions for ten novel species: Archangium lansinium sp. nov., Myxococcus landrumus sp. nov., Nannocystis bai.</title>
        <authorList>
            <person name="Ahearne A."/>
            <person name="Stevens C."/>
            <person name="Phillips K."/>
        </authorList>
    </citation>
    <scope>NUCLEOTIDE SEQUENCE</scope>
    <source>
        <strain evidence="1">Na p29</strain>
    </source>
</reference>
<name>A0A9X3F0M2_9BACT</name>
<dbReference type="AlphaFoldDB" id="A0A9X3F0M2"/>
<gene>
    <name evidence="1" type="ORF">OV079_51660</name>
</gene>
<organism evidence="1 2">
    <name type="scientific">Nannocystis pusilla</name>
    <dbReference type="NCBI Taxonomy" id="889268"/>
    <lineage>
        <taxon>Bacteria</taxon>
        <taxon>Pseudomonadati</taxon>
        <taxon>Myxococcota</taxon>
        <taxon>Polyangia</taxon>
        <taxon>Nannocystales</taxon>
        <taxon>Nannocystaceae</taxon>
        <taxon>Nannocystis</taxon>
    </lineage>
</organism>
<dbReference type="PROSITE" id="PS51257">
    <property type="entry name" value="PROKAR_LIPOPROTEIN"/>
    <property type="match status" value="1"/>
</dbReference>
<keyword evidence="2" id="KW-1185">Reference proteome</keyword>
<evidence type="ECO:0008006" key="3">
    <source>
        <dbReference type="Google" id="ProtNLM"/>
    </source>
</evidence>
<dbReference type="RefSeq" id="WP_267777999.1">
    <property type="nucleotide sequence ID" value="NZ_JAPNKE010000002.1"/>
</dbReference>
<dbReference type="EMBL" id="JAPNKE010000002">
    <property type="protein sequence ID" value="MCY1013849.1"/>
    <property type="molecule type" value="Genomic_DNA"/>
</dbReference>
<evidence type="ECO:0000313" key="2">
    <source>
        <dbReference type="Proteomes" id="UP001150924"/>
    </source>
</evidence>
<protein>
    <recommendedName>
        <fullName evidence="3">Cytochrome c domain-containing protein</fullName>
    </recommendedName>
</protein>
<dbReference type="Proteomes" id="UP001150924">
    <property type="component" value="Unassembled WGS sequence"/>
</dbReference>
<sequence length="167" mass="18704">MKHISIAACLFVAACEGEPDGPIAYEDMDFAQRHAFMSEVVLPQMKEAFVRFDARFEHELRDLSRRRRERRLVCDAEPADPPAPRHRGGLFEYIEDPEHARWAQFMSDEVWPDMAKLLGAPVYDPKTAPDGFSCSNCHMVEGQLLSGPRPVRAAARVAPLTGPAGAR</sequence>
<evidence type="ECO:0000313" key="1">
    <source>
        <dbReference type="EMBL" id="MCY1013849.1"/>
    </source>
</evidence>
<comment type="caution">
    <text evidence="1">The sequence shown here is derived from an EMBL/GenBank/DDBJ whole genome shotgun (WGS) entry which is preliminary data.</text>
</comment>